<organism evidence="2">
    <name type="scientific">Cacopsylla melanoneura</name>
    <dbReference type="NCBI Taxonomy" id="428564"/>
    <lineage>
        <taxon>Eukaryota</taxon>
        <taxon>Metazoa</taxon>
        <taxon>Ecdysozoa</taxon>
        <taxon>Arthropoda</taxon>
        <taxon>Hexapoda</taxon>
        <taxon>Insecta</taxon>
        <taxon>Pterygota</taxon>
        <taxon>Neoptera</taxon>
        <taxon>Paraneoptera</taxon>
        <taxon>Hemiptera</taxon>
        <taxon>Sternorrhyncha</taxon>
        <taxon>Psylloidea</taxon>
        <taxon>Psyllidae</taxon>
        <taxon>Psyllinae</taxon>
        <taxon>Cacopsylla</taxon>
    </lineage>
</organism>
<keyword evidence="1" id="KW-0472">Membrane</keyword>
<dbReference type="AlphaFoldDB" id="A0A8D8Q9I9"/>
<keyword evidence="1" id="KW-0812">Transmembrane</keyword>
<dbReference type="EMBL" id="HBUF01065887">
    <property type="protein sequence ID" value="CAG6627629.1"/>
    <property type="molecule type" value="Transcribed_RNA"/>
</dbReference>
<proteinExistence type="predicted"/>
<name>A0A8D8Q9I9_9HEMI</name>
<reference evidence="2" key="1">
    <citation type="submission" date="2021-05" db="EMBL/GenBank/DDBJ databases">
        <authorList>
            <person name="Alioto T."/>
            <person name="Alioto T."/>
            <person name="Gomez Garrido J."/>
        </authorList>
    </citation>
    <scope>NUCLEOTIDE SEQUENCE</scope>
</reference>
<protein>
    <submittedName>
        <fullName evidence="2">Uncharacterized protein</fullName>
    </submittedName>
</protein>
<evidence type="ECO:0000256" key="1">
    <source>
        <dbReference type="SAM" id="Phobius"/>
    </source>
</evidence>
<sequence length="106" mass="12525">MGKKKKKKRRSLLKPVISTQIVTSILSIDNKVDIFPTRRIEIRQYMSLCYYIPIIIFFLGLIRGTLNSLILDPSYRESEESNTEEINPLCVCLVERRKRDYVETRE</sequence>
<keyword evidence="1" id="KW-1133">Transmembrane helix</keyword>
<accession>A0A8D8Q9I9</accession>
<feature type="transmembrane region" description="Helical" evidence="1">
    <location>
        <begin position="48"/>
        <end position="66"/>
    </location>
</feature>
<evidence type="ECO:0000313" key="2">
    <source>
        <dbReference type="EMBL" id="CAG6627629.1"/>
    </source>
</evidence>